<keyword evidence="2" id="KW-1185">Reference proteome</keyword>
<dbReference type="InterPro" id="IPR032586">
    <property type="entry name" value="UxaE"/>
</dbReference>
<reference evidence="1 2" key="1">
    <citation type="journal article" date="2021" name="Nat. Commun.">
        <title>Isolation of a member of the candidate phylum Atribacteria reveals a unique cell membrane structure.</title>
        <authorList>
            <person name="Taiki K."/>
            <person name="Nobu M.K."/>
            <person name="Kusada H."/>
            <person name="Meng X.-Y."/>
            <person name="Hosoki N."/>
            <person name="Uematsu K."/>
            <person name="Yoshioka H."/>
            <person name="Kamagata Y."/>
            <person name="Tamaki H."/>
        </authorList>
    </citation>
    <scope>NUCLEOTIDE SEQUENCE [LARGE SCALE GENOMIC DNA]</scope>
    <source>
        <strain evidence="1 2">RT761</strain>
    </source>
</reference>
<sequence length="502" mass="58550">MIQIASDLVKKIAEERNEILQIIPLVWEYQPYNAKLIPVMGPEEKYLGVWSEEKTPIFKDPWFESQKFYNNFSFTIYPYSFENYQLLSQEILSLKPETCGVKPSFGTGDRLGLVSAAHLNVLKKYEVFPIIAQQSPRELKKTGRTFQSVLLDAAWGAFASGYQGRFGADADHIKEEFYLQQAIHSGYSFYTLDVSDYIEKEFLSQSERDLNQAYQKMNPDQLVLLKRYLDRSYSLGDGFRLSFNEENILRIVLSLYPVLGFIDQMNSILDERLANYDLEISLDEGEFLTSNQTHFFLSEELHRRGIDFQSLALKFPGSFEKGIDYRGDLSQFQENLRGQVLIAENIGGYRLSLHSGSDKMTIYPTFFQETHGLFHIKTSGTSWLKALEVVSVFNPELFRKIYTLSWESYSENSRDYQVSFKIDEIPAEIEYLPDKKLQNFLKNDSVRQLLHISYGSILKEYRKELYQFLFDYREDHYQRVEKNIENHLKVLTGKSKNSKSFS</sequence>
<dbReference type="RefSeq" id="WP_218113099.1">
    <property type="nucleotide sequence ID" value="NZ_CP065383.1"/>
</dbReference>
<evidence type="ECO:0000313" key="2">
    <source>
        <dbReference type="Proteomes" id="UP000594463"/>
    </source>
</evidence>
<evidence type="ECO:0000313" key="1">
    <source>
        <dbReference type="EMBL" id="QPM67930.1"/>
    </source>
</evidence>
<dbReference type="Proteomes" id="UP000594463">
    <property type="component" value="Chromosome"/>
</dbReference>
<gene>
    <name evidence="1" type="ORF">RT761_01143</name>
</gene>
<dbReference type="Pfam" id="PF16257">
    <property type="entry name" value="UxaE"/>
    <property type="match status" value="1"/>
</dbReference>
<evidence type="ECO:0008006" key="3">
    <source>
        <dbReference type="Google" id="ProtNLM"/>
    </source>
</evidence>
<protein>
    <recommendedName>
        <fullName evidence="3">Tagaturonate/fructuronate epimerase</fullName>
    </recommendedName>
</protein>
<dbReference type="KEGG" id="alam:RT761_01143"/>
<dbReference type="GO" id="GO:0016853">
    <property type="term" value="F:isomerase activity"/>
    <property type="evidence" value="ECO:0007669"/>
    <property type="project" value="InterPro"/>
</dbReference>
<organism evidence="1 2">
    <name type="scientific">Atribacter laminatus</name>
    <dbReference type="NCBI Taxonomy" id="2847778"/>
    <lineage>
        <taxon>Bacteria</taxon>
        <taxon>Pseudomonadati</taxon>
        <taxon>Atribacterota</taxon>
        <taxon>Atribacteria</taxon>
        <taxon>Atribacterales</taxon>
        <taxon>Atribacteraceae</taxon>
        <taxon>Atribacter</taxon>
    </lineage>
</organism>
<dbReference type="AlphaFoldDB" id="A0A7T1F315"/>
<proteinExistence type="predicted"/>
<name>A0A7T1F315_ATRLM</name>
<accession>A0A7T1F315</accession>
<dbReference type="EMBL" id="CP065383">
    <property type="protein sequence ID" value="QPM67930.1"/>
    <property type="molecule type" value="Genomic_DNA"/>
</dbReference>